<feature type="coiled-coil region" evidence="1">
    <location>
        <begin position="213"/>
        <end position="247"/>
    </location>
</feature>
<dbReference type="Pfam" id="PF00069">
    <property type="entry name" value="Pkinase"/>
    <property type="match status" value="1"/>
</dbReference>
<evidence type="ECO:0000259" key="2">
    <source>
        <dbReference type="PROSITE" id="PS50011"/>
    </source>
</evidence>
<dbReference type="Proteomes" id="UP001165060">
    <property type="component" value="Unassembled WGS sequence"/>
</dbReference>
<name>A0ABQ6N1M5_9STRA</name>
<dbReference type="Gene3D" id="1.10.510.10">
    <property type="entry name" value="Transferase(Phosphotransferase) domain 1"/>
    <property type="match status" value="1"/>
</dbReference>
<accession>A0ABQ6N1M5</accession>
<dbReference type="InterPro" id="IPR000719">
    <property type="entry name" value="Prot_kinase_dom"/>
</dbReference>
<comment type="caution">
    <text evidence="3">The sequence shown here is derived from an EMBL/GenBank/DDBJ whole genome shotgun (WGS) entry which is preliminary data.</text>
</comment>
<feature type="domain" description="Protein kinase" evidence="2">
    <location>
        <begin position="262"/>
        <end position="554"/>
    </location>
</feature>
<dbReference type="InterPro" id="IPR045133">
    <property type="entry name" value="IRE1/2-like"/>
</dbReference>
<dbReference type="PANTHER" id="PTHR13954">
    <property type="entry name" value="IRE1-RELATED"/>
    <property type="match status" value="1"/>
</dbReference>
<feature type="coiled-coil region" evidence="1">
    <location>
        <begin position="17"/>
        <end position="54"/>
    </location>
</feature>
<dbReference type="PROSITE" id="PS00108">
    <property type="entry name" value="PROTEIN_KINASE_ST"/>
    <property type="match status" value="1"/>
</dbReference>
<dbReference type="SMART" id="SM00220">
    <property type="entry name" value="S_TKc"/>
    <property type="match status" value="1"/>
</dbReference>
<protein>
    <recommendedName>
        <fullName evidence="2">Protein kinase domain-containing protein</fullName>
    </recommendedName>
</protein>
<evidence type="ECO:0000313" key="3">
    <source>
        <dbReference type="EMBL" id="GMI37323.1"/>
    </source>
</evidence>
<sequence>MLPPALASNGADRDAVLAFLQRQAYKAQRKAQKKRRKEQLRKEKEMLLQEARKLWWGELGWEEKKEKEERKLVGSVSDEFHQALNLQAEVEREEGRREQEALIKKFVAPIKVRVRVGTATGKIKDCGEVECEVGWKVKELCSHLFRNELVRDAAEAKAEDAVSVCPSDGATPPWYGWVFDTVETENKDVDMLLGTGRDILVRNEVVVQVGIRARKAKTEAAAKAEAKAEAEARAAAERLKKQRATRALFQGALLRFVFKSRVEKALTIARALVTPVELVPSMSYYPDVRLGGPQQSVHLGVLKNGKKVAIKLQRRGASQSAEKEMEVLRGLSHPNVVMNMEFATTATDHVLALELCQGTVEDLSGRDLGKPAMLSLAQQTVEALDYLHDKGIAHRDLKPSNVLYAEKRGKIQIKVADFGIAKLMDDDRTSYTATGSNADGSKGFQARELVLLKYQEEATAAEKAWRPTPENFKRADIFALGLCLHFLLSGGGQHPFSDPRRPHLIPKREERILDGEEPALVLQDYEARELVLSCLKHGAEERPTAARLRAHPLFFSVDARLAEINKESRRMKAAGTQAASAELEAWCKASSWRGRFACVWEGGEGKMGGRRGEEGNSYRGTGGELVRFLRNAVEHAAERASEGTGLRRSVESLGAGADDSAVCEWIRKKVPELWVLIRA</sequence>
<keyword evidence="1" id="KW-0175">Coiled coil</keyword>
<dbReference type="InterPro" id="IPR008271">
    <property type="entry name" value="Ser/Thr_kinase_AS"/>
</dbReference>
<evidence type="ECO:0000256" key="1">
    <source>
        <dbReference type="SAM" id="Coils"/>
    </source>
</evidence>
<dbReference type="SUPFAM" id="SSF56112">
    <property type="entry name" value="Protein kinase-like (PK-like)"/>
    <property type="match status" value="1"/>
</dbReference>
<organism evidence="3 4">
    <name type="scientific">Tetraparma gracilis</name>
    <dbReference type="NCBI Taxonomy" id="2962635"/>
    <lineage>
        <taxon>Eukaryota</taxon>
        <taxon>Sar</taxon>
        <taxon>Stramenopiles</taxon>
        <taxon>Ochrophyta</taxon>
        <taxon>Bolidophyceae</taxon>
        <taxon>Parmales</taxon>
        <taxon>Triparmaceae</taxon>
        <taxon>Tetraparma</taxon>
    </lineage>
</organism>
<dbReference type="PANTHER" id="PTHR13954:SF6">
    <property type="entry name" value="NON-SPECIFIC SERINE_THREONINE PROTEIN KINASE"/>
    <property type="match status" value="1"/>
</dbReference>
<evidence type="ECO:0000313" key="4">
    <source>
        <dbReference type="Proteomes" id="UP001165060"/>
    </source>
</evidence>
<keyword evidence="4" id="KW-1185">Reference proteome</keyword>
<proteinExistence type="predicted"/>
<dbReference type="InterPro" id="IPR011009">
    <property type="entry name" value="Kinase-like_dom_sf"/>
</dbReference>
<dbReference type="Gene3D" id="3.30.200.20">
    <property type="entry name" value="Phosphorylase Kinase, domain 1"/>
    <property type="match status" value="1"/>
</dbReference>
<dbReference type="PROSITE" id="PS50011">
    <property type="entry name" value="PROTEIN_KINASE_DOM"/>
    <property type="match status" value="1"/>
</dbReference>
<gene>
    <name evidence="3" type="ORF">TeGR_g6330</name>
</gene>
<dbReference type="EMBL" id="BRYB01001969">
    <property type="protein sequence ID" value="GMI37323.1"/>
    <property type="molecule type" value="Genomic_DNA"/>
</dbReference>
<reference evidence="3 4" key="1">
    <citation type="journal article" date="2023" name="Commun. Biol.">
        <title>Genome analysis of Parmales, the sister group of diatoms, reveals the evolutionary specialization of diatoms from phago-mixotrophs to photoautotrophs.</title>
        <authorList>
            <person name="Ban H."/>
            <person name="Sato S."/>
            <person name="Yoshikawa S."/>
            <person name="Yamada K."/>
            <person name="Nakamura Y."/>
            <person name="Ichinomiya M."/>
            <person name="Sato N."/>
            <person name="Blanc-Mathieu R."/>
            <person name="Endo H."/>
            <person name="Kuwata A."/>
            <person name="Ogata H."/>
        </authorList>
    </citation>
    <scope>NUCLEOTIDE SEQUENCE [LARGE SCALE GENOMIC DNA]</scope>
</reference>